<proteinExistence type="predicted"/>
<sequence length="659" mass="73399">MVKKRPRTMHMADGEVFDYLVAHGRMKEKEARAKFRQIVSAVQYCHQKHIVHRDLKAENLLLDADMNIKIADFGFSNEFTLGNKLDTFCGSPPYAAPELFQGKKYDGPGGGGCLESGSGHFVHELRERVLRGKYRIPFYMSTDCENLLKRFLVLNPAKRGTLEQIMKDRWINAGFEEDELKPYTEPELDITDQKRIDVMVGMGYNLEEIQDSLAKMKYDEITATYLLLGRKASELDPSESASSSNLSLAKPRPNSELNGQSPSHLKVQRSVSSNHKQRRYSEQVGQNVPPGMAHPKRSQTTTAENSAKDEGGVQLRKPSTPGSRGAPPSSPLLGNANNPNKADIPDRRKGATTGPSNNTASAGMTRRNTYVCSDRNNTDRLSVIPNGKENSMTEMACATSPPSAFMRPLHAFGASSSSKSAAEVSNRWPFVRLLPGRLGHAAPLLLRSGLLLAQQRRCVAQQPEEPGGIDPQHRQRHHARPTARFPRGTASRSTFHGGQLRDRRTATYNGPPASPTLSHDATPLSQTRSRGTSNLFSKLTSKLTRSRHVPGDQKGENKDSKPRSLRFTWSMRTTSSMEPCDIMREIRKVLDANNCDYEQQESFLLLCVHGDGRAENLVQWEMEVCKLPRLSLNGVRDHSCLFQLCMLTLSSVFLSEGRN</sequence>
<accession>A0ACB8WI03</accession>
<dbReference type="EMBL" id="CM041539">
    <property type="protein sequence ID" value="KAI3367341.1"/>
    <property type="molecule type" value="Genomic_DNA"/>
</dbReference>
<organism evidence="1 2">
    <name type="scientific">Scortum barcoo</name>
    <name type="common">barcoo grunter</name>
    <dbReference type="NCBI Taxonomy" id="214431"/>
    <lineage>
        <taxon>Eukaryota</taxon>
        <taxon>Metazoa</taxon>
        <taxon>Chordata</taxon>
        <taxon>Craniata</taxon>
        <taxon>Vertebrata</taxon>
        <taxon>Euteleostomi</taxon>
        <taxon>Actinopterygii</taxon>
        <taxon>Neopterygii</taxon>
        <taxon>Teleostei</taxon>
        <taxon>Neoteleostei</taxon>
        <taxon>Acanthomorphata</taxon>
        <taxon>Eupercaria</taxon>
        <taxon>Centrarchiformes</taxon>
        <taxon>Terapontoidei</taxon>
        <taxon>Terapontidae</taxon>
        <taxon>Scortum</taxon>
    </lineage>
</organism>
<dbReference type="Proteomes" id="UP000831701">
    <property type="component" value="Chromosome 9"/>
</dbReference>
<protein>
    <submittedName>
        <fullName evidence="1">Uncharacterized protein</fullName>
    </submittedName>
</protein>
<comment type="caution">
    <text evidence="1">The sequence shown here is derived from an EMBL/GenBank/DDBJ whole genome shotgun (WGS) entry which is preliminary data.</text>
</comment>
<keyword evidence="2" id="KW-1185">Reference proteome</keyword>
<evidence type="ECO:0000313" key="1">
    <source>
        <dbReference type="EMBL" id="KAI3367341.1"/>
    </source>
</evidence>
<name>A0ACB8WI03_9TELE</name>
<reference evidence="1" key="1">
    <citation type="submission" date="2022-04" db="EMBL/GenBank/DDBJ databases">
        <title>Jade perch genome.</title>
        <authorList>
            <person name="Chao B."/>
        </authorList>
    </citation>
    <scope>NUCLEOTIDE SEQUENCE</scope>
    <source>
        <strain evidence="1">CB-2022</strain>
    </source>
</reference>
<evidence type="ECO:0000313" key="2">
    <source>
        <dbReference type="Proteomes" id="UP000831701"/>
    </source>
</evidence>
<gene>
    <name evidence="1" type="ORF">L3Q82_008157</name>
</gene>